<accession>B8CCV1</accession>
<feature type="domain" description="Protein kinase" evidence="6">
    <location>
        <begin position="1"/>
        <end position="105"/>
    </location>
</feature>
<organism evidence="7 8">
    <name type="scientific">Thalassiosira pseudonana</name>
    <name type="common">Marine diatom</name>
    <name type="synonym">Cyclotella nana</name>
    <dbReference type="NCBI Taxonomy" id="35128"/>
    <lineage>
        <taxon>Eukaryota</taxon>
        <taxon>Sar</taxon>
        <taxon>Stramenopiles</taxon>
        <taxon>Ochrophyta</taxon>
        <taxon>Bacillariophyta</taxon>
        <taxon>Coscinodiscophyceae</taxon>
        <taxon>Thalassiosirophycidae</taxon>
        <taxon>Thalassiosirales</taxon>
        <taxon>Thalassiosiraceae</taxon>
        <taxon>Thalassiosira</taxon>
    </lineage>
</organism>
<protein>
    <recommendedName>
        <fullName evidence="6">Protein kinase domain-containing protein</fullName>
    </recommendedName>
</protein>
<evidence type="ECO:0000313" key="8">
    <source>
        <dbReference type="Proteomes" id="UP000001449"/>
    </source>
</evidence>
<evidence type="ECO:0000256" key="3">
    <source>
        <dbReference type="ARBA" id="ARBA00022741"/>
    </source>
</evidence>
<dbReference type="KEGG" id="tps:THAPSDRAFT_37322"/>
<keyword evidence="1" id="KW-0723">Serine/threonine-protein kinase</keyword>
<evidence type="ECO:0000313" key="7">
    <source>
        <dbReference type="EMBL" id="EED89014.1"/>
    </source>
</evidence>
<dbReference type="Gene3D" id="3.30.200.20">
    <property type="entry name" value="Phosphorylase Kinase, domain 1"/>
    <property type="match status" value="1"/>
</dbReference>
<dbReference type="OMA" id="PFIVQLE"/>
<dbReference type="InParanoid" id="B8CCV1"/>
<dbReference type="RefSeq" id="XP_002294005.1">
    <property type="nucleotide sequence ID" value="XM_002293969.1"/>
</dbReference>
<feature type="non-terminal residue" evidence="7">
    <location>
        <position position="105"/>
    </location>
</feature>
<evidence type="ECO:0000259" key="6">
    <source>
        <dbReference type="PROSITE" id="PS50011"/>
    </source>
</evidence>
<dbReference type="GO" id="GO:0005524">
    <property type="term" value="F:ATP binding"/>
    <property type="evidence" value="ECO:0007669"/>
    <property type="project" value="UniProtKB-KW"/>
</dbReference>
<reference evidence="7 8" key="2">
    <citation type="journal article" date="2008" name="Nature">
        <title>The Phaeodactylum genome reveals the evolutionary history of diatom genomes.</title>
        <authorList>
            <person name="Bowler C."/>
            <person name="Allen A.E."/>
            <person name="Badger J.H."/>
            <person name="Grimwood J."/>
            <person name="Jabbari K."/>
            <person name="Kuo A."/>
            <person name="Maheswari U."/>
            <person name="Martens C."/>
            <person name="Maumus F."/>
            <person name="Otillar R.P."/>
            <person name="Rayko E."/>
            <person name="Salamov A."/>
            <person name="Vandepoele K."/>
            <person name="Beszteri B."/>
            <person name="Gruber A."/>
            <person name="Heijde M."/>
            <person name="Katinka M."/>
            <person name="Mock T."/>
            <person name="Valentin K."/>
            <person name="Verret F."/>
            <person name="Berges J.A."/>
            <person name="Brownlee C."/>
            <person name="Cadoret J.P."/>
            <person name="Chiovitti A."/>
            <person name="Choi C.J."/>
            <person name="Coesel S."/>
            <person name="De Martino A."/>
            <person name="Detter J.C."/>
            <person name="Durkin C."/>
            <person name="Falciatore A."/>
            <person name="Fournet J."/>
            <person name="Haruta M."/>
            <person name="Huysman M.J."/>
            <person name="Jenkins B.D."/>
            <person name="Jiroutova K."/>
            <person name="Jorgensen R.E."/>
            <person name="Joubert Y."/>
            <person name="Kaplan A."/>
            <person name="Kroger N."/>
            <person name="Kroth P.G."/>
            <person name="La Roche J."/>
            <person name="Lindquist E."/>
            <person name="Lommer M."/>
            <person name="Martin-Jezequel V."/>
            <person name="Lopez P.J."/>
            <person name="Lucas S."/>
            <person name="Mangogna M."/>
            <person name="McGinnis K."/>
            <person name="Medlin L.K."/>
            <person name="Montsant A."/>
            <person name="Oudot-Le Secq M.P."/>
            <person name="Napoli C."/>
            <person name="Obornik M."/>
            <person name="Parker M.S."/>
            <person name="Petit J.L."/>
            <person name="Porcel B.M."/>
            <person name="Poulsen N."/>
            <person name="Robison M."/>
            <person name="Rychlewski L."/>
            <person name="Rynearson T.A."/>
            <person name="Schmutz J."/>
            <person name="Shapiro H."/>
            <person name="Siaut M."/>
            <person name="Stanley M."/>
            <person name="Sussman M.R."/>
            <person name="Taylor A.R."/>
            <person name="Vardi A."/>
            <person name="von Dassow P."/>
            <person name="Vyverman W."/>
            <person name="Willis A."/>
            <person name="Wyrwicz L.S."/>
            <person name="Rokhsar D.S."/>
            <person name="Weissenbach J."/>
            <person name="Armbrust E.V."/>
            <person name="Green B.R."/>
            <person name="Van de Peer Y."/>
            <person name="Grigoriev I.V."/>
        </authorList>
    </citation>
    <scope>NUCLEOTIDE SEQUENCE [LARGE SCALE GENOMIC DNA]</scope>
    <source>
        <strain evidence="7 8">CCMP1335</strain>
    </source>
</reference>
<dbReference type="HOGENOM" id="CLU_2243664_0_0_1"/>
<evidence type="ECO:0000256" key="4">
    <source>
        <dbReference type="ARBA" id="ARBA00022777"/>
    </source>
</evidence>
<dbReference type="STRING" id="35128.B8CCV1"/>
<keyword evidence="2" id="KW-0808">Transferase</keyword>
<dbReference type="EMBL" id="CM000649">
    <property type="protein sequence ID" value="EED89014.1"/>
    <property type="molecule type" value="Genomic_DNA"/>
</dbReference>
<keyword evidence="8" id="KW-1185">Reference proteome</keyword>
<name>B8CCV1_THAPS</name>
<evidence type="ECO:0000256" key="2">
    <source>
        <dbReference type="ARBA" id="ARBA00022679"/>
    </source>
</evidence>
<dbReference type="eggNOG" id="KOG0612">
    <property type="taxonomic scope" value="Eukaryota"/>
</dbReference>
<proteinExistence type="predicted"/>
<dbReference type="Pfam" id="PF00069">
    <property type="entry name" value="Pkinase"/>
    <property type="match status" value="1"/>
</dbReference>
<dbReference type="PANTHER" id="PTHR24351">
    <property type="entry name" value="RIBOSOMAL PROTEIN S6 KINASE"/>
    <property type="match status" value="1"/>
</dbReference>
<dbReference type="InterPro" id="IPR011009">
    <property type="entry name" value="Kinase-like_dom_sf"/>
</dbReference>
<dbReference type="AlphaFoldDB" id="B8CCV1"/>
<dbReference type="PaxDb" id="35128-Thaps37322"/>
<dbReference type="InterPro" id="IPR000719">
    <property type="entry name" value="Prot_kinase_dom"/>
</dbReference>
<keyword evidence="4" id="KW-0418">Kinase</keyword>
<evidence type="ECO:0000256" key="1">
    <source>
        <dbReference type="ARBA" id="ARBA00022527"/>
    </source>
</evidence>
<dbReference type="GO" id="GO:0004674">
    <property type="term" value="F:protein serine/threonine kinase activity"/>
    <property type="evidence" value="ECO:0007669"/>
    <property type="project" value="UniProtKB-KW"/>
</dbReference>
<dbReference type="PROSITE" id="PS50011">
    <property type="entry name" value="PROTEIN_KINASE_DOM"/>
    <property type="match status" value="1"/>
</dbReference>
<sequence length="105" mass="11563">MEKTTLIAARNNPFIVQLEYAFTTPLYAVLALEYVPGGTLSRLISQSPKARLSVDLARIYTAEIALALHFLHEKGFIYRDTKPSNILIGLDGHTKLTDFGLAGSL</sequence>
<evidence type="ECO:0000256" key="5">
    <source>
        <dbReference type="ARBA" id="ARBA00022840"/>
    </source>
</evidence>
<gene>
    <name evidence="7" type="ORF">THAPSDRAFT_37322</name>
</gene>
<dbReference type="Proteomes" id="UP000001449">
    <property type="component" value="Chromosome 14"/>
</dbReference>
<keyword evidence="3" id="KW-0547">Nucleotide-binding</keyword>
<keyword evidence="5" id="KW-0067">ATP-binding</keyword>
<dbReference type="SUPFAM" id="SSF56112">
    <property type="entry name" value="Protein kinase-like (PK-like)"/>
    <property type="match status" value="1"/>
</dbReference>
<dbReference type="GeneID" id="7441840"/>
<dbReference type="Gene3D" id="1.10.510.10">
    <property type="entry name" value="Transferase(Phosphotransferase) domain 1"/>
    <property type="match status" value="1"/>
</dbReference>
<dbReference type="SMART" id="SM00220">
    <property type="entry name" value="S_TKc"/>
    <property type="match status" value="1"/>
</dbReference>
<reference evidence="7 8" key="1">
    <citation type="journal article" date="2004" name="Science">
        <title>The genome of the diatom Thalassiosira pseudonana: ecology, evolution, and metabolism.</title>
        <authorList>
            <person name="Armbrust E.V."/>
            <person name="Berges J.A."/>
            <person name="Bowler C."/>
            <person name="Green B.R."/>
            <person name="Martinez D."/>
            <person name="Putnam N.H."/>
            <person name="Zhou S."/>
            <person name="Allen A.E."/>
            <person name="Apt K.E."/>
            <person name="Bechner M."/>
            <person name="Brzezinski M.A."/>
            <person name="Chaal B.K."/>
            <person name="Chiovitti A."/>
            <person name="Davis A.K."/>
            <person name="Demarest M.S."/>
            <person name="Detter J.C."/>
            <person name="Glavina T."/>
            <person name="Goodstein D."/>
            <person name="Hadi M.Z."/>
            <person name="Hellsten U."/>
            <person name="Hildebrand M."/>
            <person name="Jenkins B.D."/>
            <person name="Jurka J."/>
            <person name="Kapitonov V.V."/>
            <person name="Kroger N."/>
            <person name="Lau W.W."/>
            <person name="Lane T.W."/>
            <person name="Larimer F.W."/>
            <person name="Lippmeier J.C."/>
            <person name="Lucas S."/>
            <person name="Medina M."/>
            <person name="Montsant A."/>
            <person name="Obornik M."/>
            <person name="Parker M.S."/>
            <person name="Palenik B."/>
            <person name="Pazour G.J."/>
            <person name="Richardson P.M."/>
            <person name="Rynearson T.A."/>
            <person name="Saito M.A."/>
            <person name="Schwartz D.C."/>
            <person name="Thamatrakoln K."/>
            <person name="Valentin K."/>
            <person name="Vardi A."/>
            <person name="Wilkerson F.P."/>
            <person name="Rokhsar D.S."/>
        </authorList>
    </citation>
    <scope>NUCLEOTIDE SEQUENCE [LARGE SCALE GENOMIC DNA]</scope>
    <source>
        <strain evidence="7 8">CCMP1335</strain>
    </source>
</reference>